<evidence type="ECO:0000256" key="5">
    <source>
        <dbReference type="ARBA" id="ARBA00022857"/>
    </source>
</evidence>
<dbReference type="Gene3D" id="3.50.50.60">
    <property type="entry name" value="FAD/NAD(P)-binding domain"/>
    <property type="match status" value="2"/>
</dbReference>
<evidence type="ECO:0000256" key="4">
    <source>
        <dbReference type="ARBA" id="ARBA00022827"/>
    </source>
</evidence>
<protein>
    <recommendedName>
        <fullName evidence="10">Flavin-containing monooxygenase</fullName>
    </recommendedName>
</protein>
<dbReference type="GO" id="GO:0004499">
    <property type="term" value="F:N,N-dimethylaniline monooxygenase activity"/>
    <property type="evidence" value="ECO:0007669"/>
    <property type="project" value="InterPro"/>
</dbReference>
<evidence type="ECO:0000256" key="6">
    <source>
        <dbReference type="ARBA" id="ARBA00023002"/>
    </source>
</evidence>
<evidence type="ECO:0000256" key="2">
    <source>
        <dbReference type="ARBA" id="ARBA00009183"/>
    </source>
</evidence>
<dbReference type="Pfam" id="PF13450">
    <property type="entry name" value="NAD_binding_8"/>
    <property type="match status" value="1"/>
</dbReference>
<dbReference type="Pfam" id="PF00743">
    <property type="entry name" value="FMO-like"/>
    <property type="match status" value="2"/>
</dbReference>
<dbReference type="GO" id="GO:0050660">
    <property type="term" value="F:flavin adenine dinucleotide binding"/>
    <property type="evidence" value="ECO:0007669"/>
    <property type="project" value="InterPro"/>
</dbReference>
<evidence type="ECO:0000256" key="3">
    <source>
        <dbReference type="ARBA" id="ARBA00022630"/>
    </source>
</evidence>
<keyword evidence="4" id="KW-0274">FAD</keyword>
<name>A0AA39X3D8_9PEZI</name>
<comment type="similarity">
    <text evidence="2">Belongs to the FMO family.</text>
</comment>
<proteinExistence type="inferred from homology"/>
<reference evidence="8" key="1">
    <citation type="submission" date="2023-06" db="EMBL/GenBank/DDBJ databases">
        <title>Genome-scale phylogeny and comparative genomics of the fungal order Sordariales.</title>
        <authorList>
            <consortium name="Lawrence Berkeley National Laboratory"/>
            <person name="Hensen N."/>
            <person name="Bonometti L."/>
            <person name="Westerberg I."/>
            <person name="Brannstrom I.O."/>
            <person name="Guillou S."/>
            <person name="Cros-Aarteil S."/>
            <person name="Calhoun S."/>
            <person name="Haridas S."/>
            <person name="Kuo A."/>
            <person name="Mondo S."/>
            <person name="Pangilinan J."/>
            <person name="Riley R."/>
            <person name="Labutti K."/>
            <person name="Andreopoulos B."/>
            <person name="Lipzen A."/>
            <person name="Chen C."/>
            <person name="Yanf M."/>
            <person name="Daum C."/>
            <person name="Ng V."/>
            <person name="Clum A."/>
            <person name="Steindorff A."/>
            <person name="Ohm R."/>
            <person name="Martin F."/>
            <person name="Silar P."/>
            <person name="Natvig D."/>
            <person name="Lalanne C."/>
            <person name="Gautier V."/>
            <person name="Ament-Velasquez S.L."/>
            <person name="Kruys A."/>
            <person name="Hutchinson M.I."/>
            <person name="Powell A.J."/>
            <person name="Barry K."/>
            <person name="Miller A.N."/>
            <person name="Grigoriev I.V."/>
            <person name="Debuchy R."/>
            <person name="Gladieux P."/>
            <person name="Thoren M.H."/>
            <person name="Johannesson H."/>
        </authorList>
    </citation>
    <scope>NUCLEOTIDE SEQUENCE</scope>
    <source>
        <strain evidence="8">CBS 606.72</strain>
    </source>
</reference>
<accession>A0AA39X3D8</accession>
<evidence type="ECO:0000313" key="8">
    <source>
        <dbReference type="EMBL" id="KAK0626564.1"/>
    </source>
</evidence>
<sequence length="473" mass="52503">MGSQAKETFSVKRVAIIGAGPAGLAAAKYLFAQDAFETIDIFEKQSEVGGVWFYSPQPSSTLGVPQVSPHTPPDPPLNLGGSLVFPSPMYEILHTNIPRRLMAFSDFPFPQDSLIFPSRDAVQDYLFAYSGSLRHLIKFSTRVEDVCLWQSDGKDQWDFTFTSLETNISSTTTYDAVVVASGHYSLTYLPEIKGIREFHARHPGVITHAKLYRTPAPFKNRKVVVVGNAASGLDISAQISGVCRKPLLLSVRTATPQSNLDFVGGEEVGVIEEFLVDERGVRFHDGRVEKDLDAVVFATGYLFSYPFLSLKPQLVKDGRRVHELYQELFYIDHPTLVFPGLPIKVVPFSVCETQAAIISRTWANRLPLPSTEEMHKWEEAEAGKRGASFHVWPKGGDAEFVNSIHEKLQGGVGKPPPRWDDELMWQRQIYSDAKLKFEVQGRTAKSLAELGFVYSSKGSGATQKARADEDIAT</sequence>
<keyword evidence="6" id="KW-0560">Oxidoreductase</keyword>
<keyword evidence="5" id="KW-0521">NADP</keyword>
<keyword evidence="7" id="KW-0503">Monooxygenase</keyword>
<gene>
    <name evidence="8" type="ORF">B0T14DRAFT_562458</name>
</gene>
<dbReference type="GO" id="GO:0050661">
    <property type="term" value="F:NADP binding"/>
    <property type="evidence" value="ECO:0007669"/>
    <property type="project" value="InterPro"/>
</dbReference>
<dbReference type="InterPro" id="IPR036188">
    <property type="entry name" value="FAD/NAD-bd_sf"/>
</dbReference>
<evidence type="ECO:0000256" key="7">
    <source>
        <dbReference type="ARBA" id="ARBA00023033"/>
    </source>
</evidence>
<comment type="cofactor">
    <cofactor evidence="1">
        <name>FAD</name>
        <dbReference type="ChEBI" id="CHEBI:57692"/>
    </cofactor>
</comment>
<dbReference type="InterPro" id="IPR050346">
    <property type="entry name" value="FMO-like"/>
</dbReference>
<evidence type="ECO:0000313" key="9">
    <source>
        <dbReference type="Proteomes" id="UP001175000"/>
    </source>
</evidence>
<dbReference type="Proteomes" id="UP001175000">
    <property type="component" value="Unassembled WGS sequence"/>
</dbReference>
<dbReference type="InterPro" id="IPR020946">
    <property type="entry name" value="Flavin_mOase-like"/>
</dbReference>
<comment type="caution">
    <text evidence="8">The sequence shown here is derived from an EMBL/GenBank/DDBJ whole genome shotgun (WGS) entry which is preliminary data.</text>
</comment>
<keyword evidence="3" id="KW-0285">Flavoprotein</keyword>
<evidence type="ECO:0000256" key="1">
    <source>
        <dbReference type="ARBA" id="ARBA00001974"/>
    </source>
</evidence>
<dbReference type="FunFam" id="3.50.50.60:FF:000138">
    <property type="entry name" value="Flavin-containing monooxygenase"/>
    <property type="match status" value="1"/>
</dbReference>
<dbReference type="EMBL" id="JAULSU010000002">
    <property type="protein sequence ID" value="KAK0626564.1"/>
    <property type="molecule type" value="Genomic_DNA"/>
</dbReference>
<keyword evidence="9" id="KW-1185">Reference proteome</keyword>
<dbReference type="SUPFAM" id="SSF51905">
    <property type="entry name" value="FAD/NAD(P)-binding domain"/>
    <property type="match status" value="2"/>
</dbReference>
<dbReference type="PANTHER" id="PTHR23023">
    <property type="entry name" value="DIMETHYLANILINE MONOOXYGENASE"/>
    <property type="match status" value="1"/>
</dbReference>
<dbReference type="AlphaFoldDB" id="A0AA39X3D8"/>
<dbReference type="PRINTS" id="PR00419">
    <property type="entry name" value="ADXRDTASE"/>
</dbReference>
<organism evidence="8 9">
    <name type="scientific">Immersiella caudata</name>
    <dbReference type="NCBI Taxonomy" id="314043"/>
    <lineage>
        <taxon>Eukaryota</taxon>
        <taxon>Fungi</taxon>
        <taxon>Dikarya</taxon>
        <taxon>Ascomycota</taxon>
        <taxon>Pezizomycotina</taxon>
        <taxon>Sordariomycetes</taxon>
        <taxon>Sordariomycetidae</taxon>
        <taxon>Sordariales</taxon>
        <taxon>Lasiosphaeriaceae</taxon>
        <taxon>Immersiella</taxon>
    </lineage>
</organism>
<evidence type="ECO:0008006" key="10">
    <source>
        <dbReference type="Google" id="ProtNLM"/>
    </source>
</evidence>